<dbReference type="RefSeq" id="XP_066710820.1">
    <property type="nucleotide sequence ID" value="XM_066861710.1"/>
</dbReference>
<evidence type="ECO:0000313" key="1">
    <source>
        <dbReference type="EMBL" id="KAK8048571.1"/>
    </source>
</evidence>
<comment type="caution">
    <text evidence="1">The sequence shown here is derived from an EMBL/GenBank/DDBJ whole genome shotgun (WGS) entry which is preliminary data.</text>
</comment>
<evidence type="ECO:0000313" key="2">
    <source>
        <dbReference type="Proteomes" id="UP001480595"/>
    </source>
</evidence>
<name>A0ABR1TPJ6_9PEZI</name>
<sequence>MAPLTVVEERVLAQRLQDQLAPTPYAVSNLTKLSGGTANFLYRGTLLQPSVAEPAATLPRRSW</sequence>
<dbReference type="GeneID" id="92094773"/>
<organism evidence="1 2">
    <name type="scientific">Apiospora phragmitis</name>
    <dbReference type="NCBI Taxonomy" id="2905665"/>
    <lineage>
        <taxon>Eukaryota</taxon>
        <taxon>Fungi</taxon>
        <taxon>Dikarya</taxon>
        <taxon>Ascomycota</taxon>
        <taxon>Pezizomycotina</taxon>
        <taxon>Sordariomycetes</taxon>
        <taxon>Xylariomycetidae</taxon>
        <taxon>Amphisphaeriales</taxon>
        <taxon>Apiosporaceae</taxon>
        <taxon>Apiospora</taxon>
    </lineage>
</organism>
<dbReference type="EMBL" id="JAQQWL010000011">
    <property type="protein sequence ID" value="KAK8048571.1"/>
    <property type="molecule type" value="Genomic_DNA"/>
</dbReference>
<gene>
    <name evidence="1" type="ORF">PG994_010301</name>
</gene>
<proteinExistence type="predicted"/>
<protein>
    <recommendedName>
        <fullName evidence="3">Aminoglycoside phosphotransferase domain-containing protein</fullName>
    </recommendedName>
</protein>
<accession>A0ABR1TPJ6</accession>
<dbReference type="Proteomes" id="UP001480595">
    <property type="component" value="Unassembled WGS sequence"/>
</dbReference>
<keyword evidence="2" id="KW-1185">Reference proteome</keyword>
<reference evidence="1 2" key="1">
    <citation type="submission" date="2023-01" db="EMBL/GenBank/DDBJ databases">
        <title>Analysis of 21 Apiospora genomes using comparative genomics revels a genus with tremendous synthesis potential of carbohydrate active enzymes and secondary metabolites.</title>
        <authorList>
            <person name="Sorensen T."/>
        </authorList>
    </citation>
    <scope>NUCLEOTIDE SEQUENCE [LARGE SCALE GENOMIC DNA]</scope>
    <source>
        <strain evidence="1 2">CBS 135458</strain>
    </source>
</reference>
<evidence type="ECO:0008006" key="3">
    <source>
        <dbReference type="Google" id="ProtNLM"/>
    </source>
</evidence>